<dbReference type="RefSeq" id="WP_235511289.1">
    <property type="nucleotide sequence ID" value="NZ_CP010899.1"/>
</dbReference>
<evidence type="ECO:0000313" key="2">
    <source>
        <dbReference type="Proteomes" id="UP000062963"/>
    </source>
</evidence>
<gene>
    <name evidence="1" type="ORF">SKUN_00473</name>
</gene>
<protein>
    <submittedName>
        <fullName evidence="1">Spiroplasmavirus-related protein</fullName>
    </submittedName>
</protein>
<dbReference type="PATRIC" id="fig|273035.7.peg.555"/>
<organism evidence="1 2">
    <name type="scientific">Spiroplasma kunkelii CR2-3x</name>
    <dbReference type="NCBI Taxonomy" id="273035"/>
    <lineage>
        <taxon>Bacteria</taxon>
        <taxon>Bacillati</taxon>
        <taxon>Mycoplasmatota</taxon>
        <taxon>Mollicutes</taxon>
        <taxon>Entomoplasmatales</taxon>
        <taxon>Spiroplasmataceae</taxon>
        <taxon>Spiroplasma</taxon>
    </lineage>
</organism>
<evidence type="ECO:0000313" key="1">
    <source>
        <dbReference type="EMBL" id="ALA97375.1"/>
    </source>
</evidence>
<dbReference type="AlphaFoldDB" id="A0A0K2JFL8"/>
<proteinExistence type="predicted"/>
<dbReference type="KEGG" id="skn:SKUN_00473"/>
<sequence length="52" mass="5741">MLGMYLTTAVNFLANTPKTMTEGMTGIWTGLTSALWKVKEGITNILTEIMVF</sequence>
<dbReference type="EMBL" id="CP010899">
    <property type="protein sequence ID" value="ALA97375.1"/>
    <property type="molecule type" value="Genomic_DNA"/>
</dbReference>
<reference evidence="1 2" key="1">
    <citation type="journal article" date="2015" name="Genome Announc.">
        <title>Complete Genome Sequence of Spiroplasma kunkelii Strain CR2-3x, Causal Agent of Corn Stunt Disease in Zea mays L.</title>
        <authorList>
            <person name="Davis R.E."/>
            <person name="Shao J."/>
            <person name="Dally E.L."/>
            <person name="Zhao Y."/>
            <person name="Gasparich G.E."/>
            <person name="Gaynor B.J."/>
            <person name="Athey J.C."/>
            <person name="Harrison N.A."/>
            <person name="Donofrio N."/>
        </authorList>
    </citation>
    <scope>NUCLEOTIDE SEQUENCE [LARGE SCALE GENOMIC DNA]</scope>
    <source>
        <strain evidence="1 2">CR2-3x</strain>
    </source>
</reference>
<keyword evidence="2" id="KW-1185">Reference proteome</keyword>
<dbReference type="Proteomes" id="UP000062963">
    <property type="component" value="Chromosome"/>
</dbReference>
<accession>A0A0K2JFL8</accession>
<name>A0A0K2JFL8_SPIKU</name>